<dbReference type="KEGG" id="lak:106177964"/>
<dbReference type="FunFam" id="3.30.70.330:FF:000318">
    <property type="entry name" value="Zinc finger CCCH domain-containing protein 5"/>
    <property type="match status" value="1"/>
</dbReference>
<dbReference type="SUPFAM" id="SSF54928">
    <property type="entry name" value="RNA-binding domain, RBD"/>
    <property type="match status" value="1"/>
</dbReference>
<dbReference type="CDD" id="cd12540">
    <property type="entry name" value="RRM_U2AFBPL"/>
    <property type="match status" value="1"/>
</dbReference>
<feature type="compositionally biased region" description="Basic residues" evidence="9">
    <location>
        <begin position="475"/>
        <end position="492"/>
    </location>
</feature>
<feature type="domain" description="C3H1-type" evidence="11">
    <location>
        <begin position="302"/>
        <end position="329"/>
    </location>
</feature>
<keyword evidence="6" id="KW-0238">DNA-binding</keyword>
<dbReference type="InterPro" id="IPR009145">
    <property type="entry name" value="U2AF_small"/>
</dbReference>
<feature type="compositionally biased region" description="Basic and acidic residues" evidence="9">
    <location>
        <begin position="346"/>
        <end position="372"/>
    </location>
</feature>
<dbReference type="GO" id="GO:1990904">
    <property type="term" value="C:ribonucleoprotein complex"/>
    <property type="evidence" value="ECO:0007669"/>
    <property type="project" value="UniProtKB-KW"/>
</dbReference>
<dbReference type="SMART" id="SM00361">
    <property type="entry name" value="RRM_1"/>
    <property type="match status" value="1"/>
</dbReference>
<dbReference type="PRINTS" id="PR01848">
    <property type="entry name" value="U2AUXFACTOR"/>
</dbReference>
<feature type="compositionally biased region" description="Basic and acidic residues" evidence="9">
    <location>
        <begin position="430"/>
        <end position="460"/>
    </location>
</feature>
<feature type="compositionally biased region" description="Basic and acidic residues" evidence="9">
    <location>
        <begin position="86"/>
        <end position="135"/>
    </location>
</feature>
<feature type="compositionally biased region" description="Basic and acidic residues" evidence="9">
    <location>
        <begin position="603"/>
        <end position="612"/>
    </location>
</feature>
<dbReference type="OrthoDB" id="75923at2759"/>
<protein>
    <submittedName>
        <fullName evidence="13">U2 small nuclear ribonucleoprotein auxiliary factor 35 kDa subunit-related protein 1</fullName>
    </submittedName>
</protein>
<dbReference type="GO" id="GO:0003723">
    <property type="term" value="F:RNA binding"/>
    <property type="evidence" value="ECO:0007669"/>
    <property type="project" value="UniProtKB-UniRule"/>
</dbReference>
<dbReference type="InterPro" id="IPR012677">
    <property type="entry name" value="Nucleotide-bd_a/b_plait_sf"/>
</dbReference>
<evidence type="ECO:0000256" key="6">
    <source>
        <dbReference type="ARBA" id="ARBA00023125"/>
    </source>
</evidence>
<dbReference type="RefSeq" id="XP_013416377.1">
    <property type="nucleotide sequence ID" value="XM_013560923.1"/>
</dbReference>
<feature type="domain" description="RRM" evidence="10">
    <location>
        <begin position="212"/>
        <end position="300"/>
    </location>
</feature>
<feature type="compositionally biased region" description="Basic residues" evidence="9">
    <location>
        <begin position="409"/>
        <end position="429"/>
    </location>
</feature>
<dbReference type="InParanoid" id="A0A1S3K1G8"/>
<feature type="domain" description="C3H1-type" evidence="11">
    <location>
        <begin position="162"/>
        <end position="190"/>
    </location>
</feature>
<dbReference type="InterPro" id="IPR035979">
    <property type="entry name" value="RBD_domain_sf"/>
</dbReference>
<proteinExistence type="predicted"/>
<dbReference type="GO" id="GO:0000398">
    <property type="term" value="P:mRNA splicing, via spliceosome"/>
    <property type="evidence" value="ECO:0007669"/>
    <property type="project" value="InterPro"/>
</dbReference>
<keyword evidence="13" id="KW-0687">Ribonucleoprotein</keyword>
<feature type="zinc finger region" description="C3H1-type" evidence="8">
    <location>
        <begin position="162"/>
        <end position="190"/>
    </location>
</feature>
<feature type="region of interest" description="Disordered" evidence="9">
    <location>
        <begin position="346"/>
        <end position="619"/>
    </location>
</feature>
<evidence type="ECO:0000256" key="8">
    <source>
        <dbReference type="PROSITE-ProRule" id="PRU00723"/>
    </source>
</evidence>
<evidence type="ECO:0000256" key="7">
    <source>
        <dbReference type="PROSITE-ProRule" id="PRU00176"/>
    </source>
</evidence>
<dbReference type="GO" id="GO:0089701">
    <property type="term" value="C:U2AF complex"/>
    <property type="evidence" value="ECO:0007669"/>
    <property type="project" value="InterPro"/>
</dbReference>
<dbReference type="Pfam" id="PF00642">
    <property type="entry name" value="zf-CCCH"/>
    <property type="match status" value="1"/>
</dbReference>
<evidence type="ECO:0000313" key="12">
    <source>
        <dbReference type="Proteomes" id="UP000085678"/>
    </source>
</evidence>
<dbReference type="InterPro" id="IPR003954">
    <property type="entry name" value="RRM_euk-type"/>
</dbReference>
<keyword evidence="4 8" id="KW-0862">Zinc</keyword>
<keyword evidence="3 8" id="KW-0863">Zinc-finger</keyword>
<accession>A0A1S3K1G8</accession>
<evidence type="ECO:0000256" key="2">
    <source>
        <dbReference type="ARBA" id="ARBA00022737"/>
    </source>
</evidence>
<evidence type="ECO:0000259" key="10">
    <source>
        <dbReference type="PROSITE" id="PS50102"/>
    </source>
</evidence>
<dbReference type="AlphaFoldDB" id="A0A1S3K1G8"/>
<evidence type="ECO:0000256" key="3">
    <source>
        <dbReference type="ARBA" id="ARBA00022771"/>
    </source>
</evidence>
<dbReference type="GeneID" id="106177964"/>
<reference evidence="13" key="1">
    <citation type="submission" date="2025-08" db="UniProtKB">
        <authorList>
            <consortium name="RefSeq"/>
        </authorList>
    </citation>
    <scope>IDENTIFICATION</scope>
    <source>
        <tissue evidence="13">Gonads</tissue>
    </source>
</reference>
<dbReference type="PROSITE" id="PS50102">
    <property type="entry name" value="RRM"/>
    <property type="match status" value="1"/>
</dbReference>
<dbReference type="SMART" id="SM00356">
    <property type="entry name" value="ZnF_C3H1"/>
    <property type="match status" value="2"/>
</dbReference>
<keyword evidence="5 7" id="KW-0694">RNA-binding</keyword>
<feature type="compositionally biased region" description="Basic and acidic residues" evidence="9">
    <location>
        <begin position="498"/>
        <end position="514"/>
    </location>
</feature>
<dbReference type="PANTHER" id="PTHR12620">
    <property type="entry name" value="U2 SNRNP AUXILIARY FACTOR, SMALL SUBUNIT"/>
    <property type="match status" value="1"/>
</dbReference>
<evidence type="ECO:0000256" key="1">
    <source>
        <dbReference type="ARBA" id="ARBA00022723"/>
    </source>
</evidence>
<evidence type="ECO:0000256" key="9">
    <source>
        <dbReference type="SAM" id="MobiDB-lite"/>
    </source>
</evidence>
<dbReference type="PROSITE" id="PS50103">
    <property type="entry name" value="ZF_C3H1"/>
    <property type="match status" value="2"/>
</dbReference>
<feature type="zinc finger region" description="C3H1-type" evidence="8">
    <location>
        <begin position="302"/>
        <end position="329"/>
    </location>
</feature>
<keyword evidence="1 8" id="KW-0479">Metal-binding</keyword>
<feature type="compositionally biased region" description="Basic residues" evidence="9">
    <location>
        <begin position="545"/>
        <end position="589"/>
    </location>
</feature>
<gene>
    <name evidence="13" type="primary">LOC106177964</name>
</gene>
<dbReference type="Proteomes" id="UP000085678">
    <property type="component" value="Unplaced"/>
</dbReference>
<evidence type="ECO:0000313" key="13">
    <source>
        <dbReference type="RefSeq" id="XP_013416377.1"/>
    </source>
</evidence>
<keyword evidence="12" id="KW-1185">Reference proteome</keyword>
<feature type="compositionally biased region" description="Basic and acidic residues" evidence="9">
    <location>
        <begin position="380"/>
        <end position="408"/>
    </location>
</feature>
<dbReference type="STRING" id="7574.A0A1S3K1G8"/>
<dbReference type="InterPro" id="IPR000504">
    <property type="entry name" value="RRM_dom"/>
</dbReference>
<feature type="region of interest" description="Disordered" evidence="9">
    <location>
        <begin position="1"/>
        <end position="67"/>
    </location>
</feature>
<evidence type="ECO:0000259" key="11">
    <source>
        <dbReference type="PROSITE" id="PS50103"/>
    </source>
</evidence>
<feature type="region of interest" description="Disordered" evidence="9">
    <location>
        <begin position="84"/>
        <end position="135"/>
    </location>
</feature>
<organism evidence="12 13">
    <name type="scientific">Lingula anatina</name>
    <name type="common">Brachiopod</name>
    <name type="synonym">Lingula unguis</name>
    <dbReference type="NCBI Taxonomy" id="7574"/>
    <lineage>
        <taxon>Eukaryota</taxon>
        <taxon>Metazoa</taxon>
        <taxon>Spiralia</taxon>
        <taxon>Lophotrochozoa</taxon>
        <taxon>Brachiopoda</taxon>
        <taxon>Linguliformea</taxon>
        <taxon>Lingulata</taxon>
        <taxon>Lingulida</taxon>
        <taxon>Linguloidea</taxon>
        <taxon>Lingulidae</taxon>
        <taxon>Lingula</taxon>
    </lineage>
</organism>
<sequence>MGMNNIPEDDCNSNTGLNKKLSHKQWKKLKRKLHRQALAKQKESEEKTAVSSESEGQEASEDEKERLRQHELWLERERQAQAAWKAKKEWEEKERRRKEEEERKIREEWEEQQKREAEAEEKRRKEEEEKKKRQDELLQKATENENKDVWHNPLAPVQYSEERKVENCPFFMKTGACRFAERCSRSHPFPDSSVTLLFPGMYTHFGLQESMRDEYDTDISLEYEESETYQHFKEFYEDVLPELKAVGRVVQFKVCCNHEPHLRGNVYVQFASEEEAIRGFAAFNGRWYGGRQLQCEFTVVTKWKGAICGLFHMKRCPKGKNCNFLHVFRNPNGEFRDADRDFEFASSQRHEGRSERGSSKRDDRQFYSERGYRNGRRRSSYRDREDDSYYRRESHSQSYREDDRDGRDQRRRRRSRSKDRSRSRDRRRSRSNDRQSPKQHYHDSRDKGDFKNRYKNRSDRNSGQSPSLHRETPKSHRSRSRSKHHSRHKSRSRSCSSSDRERTDHVQTDIKDTEIENGSSSRSLLPRARTRSLSSEGQRSDSSEHKRKSKRTYSKSRSKSRSRSRSQSRDRKRKHKKKHKKNKKSKKKSRSDMEQSVLITSPDLDKEHREVDLVSESGD</sequence>
<evidence type="ECO:0000256" key="5">
    <source>
        <dbReference type="ARBA" id="ARBA00022884"/>
    </source>
</evidence>
<dbReference type="GO" id="GO:0003677">
    <property type="term" value="F:DNA binding"/>
    <property type="evidence" value="ECO:0007669"/>
    <property type="project" value="UniProtKB-KW"/>
</dbReference>
<evidence type="ECO:0000256" key="4">
    <source>
        <dbReference type="ARBA" id="ARBA00022833"/>
    </source>
</evidence>
<dbReference type="InterPro" id="IPR000571">
    <property type="entry name" value="Znf_CCCH"/>
</dbReference>
<feature type="compositionally biased region" description="Basic residues" evidence="9">
    <location>
        <begin position="20"/>
        <end position="37"/>
    </location>
</feature>
<keyword evidence="2" id="KW-0677">Repeat</keyword>
<name>A0A1S3K1G8_LINAN</name>
<dbReference type="GO" id="GO:0008270">
    <property type="term" value="F:zinc ion binding"/>
    <property type="evidence" value="ECO:0007669"/>
    <property type="project" value="UniProtKB-KW"/>
</dbReference>
<dbReference type="Gene3D" id="3.30.70.330">
    <property type="match status" value="1"/>
</dbReference>